<dbReference type="InterPro" id="IPR000249">
    <property type="entry name" value="BMC_dom"/>
</dbReference>
<evidence type="ECO:0000313" key="5">
    <source>
        <dbReference type="EMBL" id="RFZ77517.1"/>
    </source>
</evidence>
<reference evidence="4 7" key="2">
    <citation type="journal article" date="2024" name="Int. J. Syst. Evol. Microbiol.">
        <title>Lacrimispora brassicae sp. nov. isolated from fermented cabbage, and proposal of Clostridium indicum Gundawar et al. 2019 and Clostridium methoxybenzovorans Mechichi et al. 1999 as heterotypic synonyms of Lacrimispora amygdalina (Parshina et al. 2003) Haas and Blanchard 2020 and Lacrimispora indolis (McClung and McCoy 1957) Haas and Blanchard 2020, respectively.</title>
        <authorList>
            <person name="Kobayashi H."/>
            <person name="Tanizawa Y."/>
            <person name="Sakamoto M."/>
            <person name="Ohkuma M."/>
            <person name="Tohno M."/>
        </authorList>
    </citation>
    <scope>NUCLEOTIDE SEQUENCE [LARGE SCALE GENOMIC DNA]</scope>
    <source>
        <strain evidence="4 7">DSM 12857</strain>
    </source>
</reference>
<evidence type="ECO:0000256" key="2">
    <source>
        <dbReference type="ARBA" id="ARBA00024446"/>
    </source>
</evidence>
<dbReference type="AlphaFoldDB" id="A0A3E2N932"/>
<protein>
    <submittedName>
        <fullName evidence="5">BMC domain-containing protein</fullName>
    </submittedName>
    <submittedName>
        <fullName evidence="4">Ethanolamine utilization protein EutS</fullName>
    </submittedName>
</protein>
<dbReference type="RefSeq" id="WP_117418341.1">
    <property type="nucleotide sequence ID" value="NZ_BRPJ01000096.1"/>
</dbReference>
<dbReference type="Pfam" id="PF00936">
    <property type="entry name" value="BMC"/>
    <property type="match status" value="1"/>
</dbReference>
<dbReference type="InterPro" id="IPR037233">
    <property type="entry name" value="CcmK-like_sf"/>
</dbReference>
<organism evidence="5 6">
    <name type="scientific">Lacrimispora amygdalina</name>
    <dbReference type="NCBI Taxonomy" id="253257"/>
    <lineage>
        <taxon>Bacteria</taxon>
        <taxon>Bacillati</taxon>
        <taxon>Bacillota</taxon>
        <taxon>Clostridia</taxon>
        <taxon>Lachnospirales</taxon>
        <taxon>Lachnospiraceae</taxon>
        <taxon>Lacrimispora</taxon>
    </lineage>
</organism>
<dbReference type="SUPFAM" id="SSF143414">
    <property type="entry name" value="CcmK-like"/>
    <property type="match status" value="1"/>
</dbReference>
<dbReference type="EMBL" id="BRPJ01000096">
    <property type="protein sequence ID" value="GLB32478.1"/>
    <property type="molecule type" value="Genomic_DNA"/>
</dbReference>
<dbReference type="PANTHER" id="PTHR40449:SF2">
    <property type="entry name" value="BACTERIAL MICROCOMPARTMENT SHELL PROTEIN EUTS"/>
    <property type="match status" value="1"/>
</dbReference>
<feature type="domain" description="Bacterial microcompartment" evidence="3">
    <location>
        <begin position="71"/>
        <end position="140"/>
    </location>
</feature>
<reference evidence="5 6" key="1">
    <citation type="submission" date="2018-07" db="EMBL/GenBank/DDBJ databases">
        <title>New species, Clostridium PI-S10-A1B.</title>
        <authorList>
            <person name="Krishna G."/>
            <person name="Summeta K."/>
            <person name="Shikha S."/>
            <person name="Prabhu P.B."/>
            <person name="Suresh K."/>
        </authorList>
    </citation>
    <scope>NUCLEOTIDE SEQUENCE [LARGE SCALE GENOMIC DNA]</scope>
    <source>
        <strain evidence="5 6">PI-S10-A1B</strain>
    </source>
</reference>
<dbReference type="Gene3D" id="3.30.70.1710">
    <property type="match status" value="1"/>
</dbReference>
<dbReference type="PANTHER" id="PTHR40449">
    <property type="entry name" value="ETHANOLAMINE UTILIZATION PROTEIN EUTS"/>
    <property type="match status" value="1"/>
</dbReference>
<dbReference type="SMART" id="SM00877">
    <property type="entry name" value="BMC"/>
    <property type="match status" value="1"/>
</dbReference>
<evidence type="ECO:0000313" key="6">
    <source>
        <dbReference type="Proteomes" id="UP000260680"/>
    </source>
</evidence>
<dbReference type="InterPro" id="IPR009307">
    <property type="entry name" value="EutS/PduU/CutR"/>
</dbReference>
<dbReference type="GO" id="GO:0031469">
    <property type="term" value="C:bacterial microcompartment"/>
    <property type="evidence" value="ECO:0007669"/>
    <property type="project" value="UniProtKB-SubCell"/>
</dbReference>
<keyword evidence="2" id="KW-1283">Bacterial microcompartment</keyword>
<gene>
    <name evidence="5" type="ORF">DS742_17915</name>
    <name evidence="4" type="ORF">LAD12857_44010</name>
</gene>
<dbReference type="EMBL" id="QOHO01000059">
    <property type="protein sequence ID" value="RFZ77517.1"/>
    <property type="molecule type" value="Genomic_DNA"/>
</dbReference>
<comment type="subcellular location">
    <subcellularLocation>
        <location evidence="1">Bacterial microcompartment</location>
    </subcellularLocation>
</comment>
<keyword evidence="7" id="KW-1185">Reference proteome</keyword>
<dbReference type="OrthoDB" id="9794459at2"/>
<dbReference type="Proteomes" id="UP001419084">
    <property type="component" value="Unassembled WGS sequence"/>
</dbReference>
<sequence length="143" mass="15520">MTEKQPDQEALQEILGKTHRHGGNEPLRVVKVSVSGKEISMAHVIGVSEPSVYKNLGLDIGTHAGEDFTGMSIGTIHMSPPEATVIAADIAVKTGYVELGFLDRFSGTLILTGPLEEVKTAVIEIIKYFHEDLQYKTCAVTVR</sequence>
<dbReference type="Proteomes" id="UP000260680">
    <property type="component" value="Unassembled WGS sequence"/>
</dbReference>
<evidence type="ECO:0000313" key="7">
    <source>
        <dbReference type="Proteomes" id="UP001419084"/>
    </source>
</evidence>
<accession>A0A3E2N932</accession>
<evidence type="ECO:0000313" key="4">
    <source>
        <dbReference type="EMBL" id="GLB32478.1"/>
    </source>
</evidence>
<comment type="caution">
    <text evidence="5">The sequence shown here is derived from an EMBL/GenBank/DDBJ whole genome shotgun (WGS) entry which is preliminary data.</text>
</comment>
<name>A0A3E2N932_9FIRM</name>
<evidence type="ECO:0000256" key="1">
    <source>
        <dbReference type="ARBA" id="ARBA00024322"/>
    </source>
</evidence>
<proteinExistence type="predicted"/>
<evidence type="ECO:0000259" key="3">
    <source>
        <dbReference type="SMART" id="SM00877"/>
    </source>
</evidence>